<proteinExistence type="predicted"/>
<evidence type="ECO:0000313" key="11">
    <source>
        <dbReference type="EMBL" id="MBF9152147.1"/>
    </source>
</evidence>
<keyword evidence="11" id="KW-0808">Transferase</keyword>
<dbReference type="PANTHER" id="PTHR32309">
    <property type="entry name" value="TYROSINE-PROTEIN KINASE"/>
    <property type="match status" value="1"/>
</dbReference>
<dbReference type="InterPro" id="IPR003856">
    <property type="entry name" value="LPS_length_determ_N"/>
</dbReference>
<dbReference type="InterPro" id="IPR032807">
    <property type="entry name" value="GNVR"/>
</dbReference>
<dbReference type="GO" id="GO:0004715">
    <property type="term" value="F:non-membrane spanning protein tyrosine kinase activity"/>
    <property type="evidence" value="ECO:0007669"/>
    <property type="project" value="UniProtKB-EC"/>
</dbReference>
<feature type="transmembrane region" description="Helical" evidence="8">
    <location>
        <begin position="36"/>
        <end position="56"/>
    </location>
</feature>
<dbReference type="CDD" id="cd05387">
    <property type="entry name" value="BY-kinase"/>
    <property type="match status" value="1"/>
</dbReference>
<feature type="domain" description="Tyrosine-protein kinase G-rich" evidence="10">
    <location>
        <begin position="394"/>
        <end position="462"/>
    </location>
</feature>
<keyword evidence="7 8" id="KW-0472">Membrane</keyword>
<organism evidence="11 12">
    <name type="scientific">Novosphingobium jiangmenense</name>
    <dbReference type="NCBI Taxonomy" id="2791981"/>
    <lineage>
        <taxon>Bacteria</taxon>
        <taxon>Pseudomonadati</taxon>
        <taxon>Pseudomonadota</taxon>
        <taxon>Alphaproteobacteria</taxon>
        <taxon>Sphingomonadales</taxon>
        <taxon>Sphingomonadaceae</taxon>
        <taxon>Novosphingobium</taxon>
    </lineage>
</organism>
<evidence type="ECO:0000256" key="6">
    <source>
        <dbReference type="ARBA" id="ARBA00022989"/>
    </source>
</evidence>
<dbReference type="NCBIfam" id="TIGR01007">
    <property type="entry name" value="eps_fam"/>
    <property type="match status" value="1"/>
</dbReference>
<comment type="caution">
    <text evidence="11">The sequence shown here is derived from an EMBL/GenBank/DDBJ whole genome shotgun (WGS) entry which is preliminary data.</text>
</comment>
<dbReference type="Proteomes" id="UP000600799">
    <property type="component" value="Unassembled WGS sequence"/>
</dbReference>
<evidence type="ECO:0000313" key="12">
    <source>
        <dbReference type="Proteomes" id="UP000600799"/>
    </source>
</evidence>
<dbReference type="Gene3D" id="3.40.50.300">
    <property type="entry name" value="P-loop containing nucleotide triphosphate hydrolases"/>
    <property type="match status" value="1"/>
</dbReference>
<dbReference type="InterPro" id="IPR005702">
    <property type="entry name" value="Wzc-like_C"/>
</dbReference>
<name>A0ABS0HIR2_9SPHN</name>
<dbReference type="Pfam" id="PF10609">
    <property type="entry name" value="ParA"/>
    <property type="match status" value="1"/>
</dbReference>
<evidence type="ECO:0000256" key="7">
    <source>
        <dbReference type="ARBA" id="ARBA00023136"/>
    </source>
</evidence>
<keyword evidence="5" id="KW-0067">ATP-binding</keyword>
<protein>
    <submittedName>
        <fullName evidence="11">Polysaccharide biosynthesis tyrosine autokinase</fullName>
        <ecNumber evidence="11">2.7.10.2</ecNumber>
    </submittedName>
</protein>
<evidence type="ECO:0000256" key="1">
    <source>
        <dbReference type="ARBA" id="ARBA00004651"/>
    </source>
</evidence>
<feature type="domain" description="Polysaccharide chain length determinant N-terminal" evidence="9">
    <location>
        <begin position="28"/>
        <end position="111"/>
    </location>
</feature>
<evidence type="ECO:0000256" key="4">
    <source>
        <dbReference type="ARBA" id="ARBA00022741"/>
    </source>
</evidence>
<keyword evidence="12" id="KW-1185">Reference proteome</keyword>
<dbReference type="EC" id="2.7.10.2" evidence="11"/>
<dbReference type="InterPro" id="IPR027417">
    <property type="entry name" value="P-loop_NTPase"/>
</dbReference>
<keyword evidence="4" id="KW-0547">Nucleotide-binding</keyword>
<evidence type="ECO:0000256" key="3">
    <source>
        <dbReference type="ARBA" id="ARBA00022692"/>
    </source>
</evidence>
<dbReference type="Pfam" id="PF02706">
    <property type="entry name" value="Wzz"/>
    <property type="match status" value="1"/>
</dbReference>
<reference evidence="11 12" key="1">
    <citation type="submission" date="2020-11" db="EMBL/GenBank/DDBJ databases">
        <title>The genome sequence of Novosphingobium sp. 1Y9A.</title>
        <authorList>
            <person name="Liu Y."/>
        </authorList>
    </citation>
    <scope>NUCLEOTIDE SEQUENCE [LARGE SCALE GENOMIC DNA]</scope>
    <source>
        <strain evidence="11 12">1Y9A</strain>
    </source>
</reference>
<dbReference type="EMBL" id="JADQDC010000010">
    <property type="protein sequence ID" value="MBF9152147.1"/>
    <property type="molecule type" value="Genomic_DNA"/>
</dbReference>
<accession>A0ABS0HIR2</accession>
<keyword evidence="3 8" id="KW-0812">Transmembrane</keyword>
<comment type="subcellular location">
    <subcellularLocation>
        <location evidence="1">Cell membrane</location>
        <topology evidence="1">Multi-pass membrane protein</topology>
    </subcellularLocation>
</comment>
<evidence type="ECO:0000256" key="2">
    <source>
        <dbReference type="ARBA" id="ARBA00022475"/>
    </source>
</evidence>
<evidence type="ECO:0000259" key="10">
    <source>
        <dbReference type="Pfam" id="PF13807"/>
    </source>
</evidence>
<keyword evidence="2" id="KW-1003">Cell membrane</keyword>
<dbReference type="PANTHER" id="PTHR32309:SF13">
    <property type="entry name" value="FERRIC ENTEROBACTIN TRANSPORT PROTEIN FEPE"/>
    <property type="match status" value="1"/>
</dbReference>
<evidence type="ECO:0000256" key="8">
    <source>
        <dbReference type="SAM" id="Phobius"/>
    </source>
</evidence>
<sequence length="731" mass="78815">MNSIASPAGADAPNMNVFQTPPMLRQQWSVLVRRRWIIIGIVSLALLAGVVVTMFMTKQYVSSVTLEISRKGEQVVKVDNLEPPSSFDDREFYQTQYTLLGARSLAENVARRFRLADDRAFFETFGVDSTSSNFLEDAANGSAAQKRQKRFDAVIKILGDHLVIDPVRNSRLVRVGFVSPDPALSQKIANAWADAFIESQLARRYSAASYARSFLEGRLEQLRQRLEASEKAAVDFAVSNKIVNIGTVETGGESSSRVERSLESDDIVALNNALAQAKADRAGAAARLSSNSIDHGDAGNLLGTLRQRRADVATEYAKLSVRFEAGYPSVKAAARQLQVLDSEIAAEKNRLHQKLVADLNEAVNREATLTAKVDGLKDSLLQAKSKSIAYGIYQRDADTNRQVYDALLQRYKEIGVASGVGLSNVVIVDSADLPKEPSSPKLFLNLALAGAAGLVAAALVVVALEQIDEQIKDPGDVERLTQQPLLGVIPLSDRDPLVELADPRSYITEAYLSLQALLQVSTSLGVPRSLAVTSTRKGEGKSTTAYAVSHLLAKGGRRVVLVDADMRSPSVHKLIGIENRSGTSNYLSGDHDISRMLVRTEGHAVDVLTAGPTPPNAAELLIGPAMENLVTELLRHYEYVVVDAPPSIGMADAPLIGHSVQSVLFAMEAAGARANMIRLALQRMVGGGANLLGVIMTKFDASKSGYGSDYGYGYGYGYGYDYGRKSAGLSA</sequence>
<evidence type="ECO:0000256" key="5">
    <source>
        <dbReference type="ARBA" id="ARBA00022840"/>
    </source>
</evidence>
<dbReference type="InterPro" id="IPR050445">
    <property type="entry name" value="Bact_polysacc_biosynth/exp"/>
</dbReference>
<gene>
    <name evidence="11" type="ORF">I2488_14140</name>
</gene>
<evidence type="ECO:0000259" key="9">
    <source>
        <dbReference type="Pfam" id="PF02706"/>
    </source>
</evidence>
<dbReference type="InterPro" id="IPR033756">
    <property type="entry name" value="YlxH/NBP35"/>
</dbReference>
<keyword evidence="6 8" id="KW-1133">Transmembrane helix</keyword>
<dbReference type="Pfam" id="PF13807">
    <property type="entry name" value="GNVR"/>
    <property type="match status" value="1"/>
</dbReference>
<dbReference type="SUPFAM" id="SSF52540">
    <property type="entry name" value="P-loop containing nucleoside triphosphate hydrolases"/>
    <property type="match status" value="1"/>
</dbReference>
<dbReference type="RefSeq" id="WP_196276468.1">
    <property type="nucleotide sequence ID" value="NZ_JADQDC010000010.1"/>
</dbReference>